<evidence type="ECO:0000313" key="15">
    <source>
        <dbReference type="Proteomes" id="UP001226867"/>
    </source>
</evidence>
<keyword evidence="5" id="KW-0808">Transferase</keyword>
<evidence type="ECO:0000256" key="4">
    <source>
        <dbReference type="ARBA" id="ARBA00022553"/>
    </source>
</evidence>
<dbReference type="SMART" id="SM00387">
    <property type="entry name" value="HATPase_c"/>
    <property type="match status" value="1"/>
</dbReference>
<evidence type="ECO:0000256" key="1">
    <source>
        <dbReference type="ARBA" id="ARBA00000085"/>
    </source>
</evidence>
<dbReference type="EC" id="2.7.13.3" evidence="3"/>
<gene>
    <name evidence="14" type="ORF">J2W36_004306</name>
</gene>
<evidence type="ECO:0000256" key="11">
    <source>
        <dbReference type="SAM" id="Phobius"/>
    </source>
</evidence>
<keyword evidence="4" id="KW-0597">Phosphoprotein</keyword>
<evidence type="ECO:0000256" key="5">
    <source>
        <dbReference type="ARBA" id="ARBA00022679"/>
    </source>
</evidence>
<keyword evidence="9" id="KW-0902">Two-component regulatory system</keyword>
<dbReference type="SUPFAM" id="SSF47384">
    <property type="entry name" value="Homodimeric domain of signal transducing histidine kinase"/>
    <property type="match status" value="1"/>
</dbReference>
<evidence type="ECO:0000256" key="2">
    <source>
        <dbReference type="ARBA" id="ARBA00004141"/>
    </source>
</evidence>
<dbReference type="InterPro" id="IPR036890">
    <property type="entry name" value="HATPase_C_sf"/>
</dbReference>
<evidence type="ECO:0000259" key="13">
    <source>
        <dbReference type="PROSITE" id="PS50885"/>
    </source>
</evidence>
<name>A0ABT9SCG3_9BURK</name>
<dbReference type="InterPro" id="IPR005467">
    <property type="entry name" value="His_kinase_dom"/>
</dbReference>
<feature type="transmembrane region" description="Helical" evidence="11">
    <location>
        <begin position="15"/>
        <end position="38"/>
    </location>
</feature>
<dbReference type="PANTHER" id="PTHR45436">
    <property type="entry name" value="SENSOR HISTIDINE KINASE YKOH"/>
    <property type="match status" value="1"/>
</dbReference>
<evidence type="ECO:0000259" key="12">
    <source>
        <dbReference type="PROSITE" id="PS50109"/>
    </source>
</evidence>
<accession>A0ABT9SCG3</accession>
<dbReference type="RefSeq" id="WP_307691793.1">
    <property type="nucleotide sequence ID" value="NZ_JAUSRO010000015.1"/>
</dbReference>
<dbReference type="PANTHER" id="PTHR45436:SF15">
    <property type="entry name" value="SENSOR HISTIDINE KINASE CUSS"/>
    <property type="match status" value="1"/>
</dbReference>
<dbReference type="Proteomes" id="UP001226867">
    <property type="component" value="Unassembled WGS sequence"/>
</dbReference>
<sequence>MRLPWGRPPSLRGRLLRWLVAVNLLAMVVTAWLSYLAFDRSIQQFMDDQMLLVARSHATRRAVPPLDGLTGEEVSRRGAMVVQVWTHDGSELLASSWPEAVLPLQATPGFHQAASASEVGGWRVYTAPVGNGAASPRIQVLQSHGYRLGRVVRRALWEGLPILLWLPVALCMLWAVVSTVSRSLREVASEVATQDERSPSGLSLARVPEEIAPLVAAFNGLLARMRTSMETQQHFVQDAAHELRTPVAAVRLQIDNLRAHVPAGEAASRFAQLEAGVLRTQHLVVQLLALSRQEAPPDAAAAPVDVALLLRETLASLLPLADRRGIDVGFEGTVAVFVRAPVTELRSVFDNLVDNAIRYAPEGGTVDVRLHAVAGRPVVDVVDDGPGIAPALRERVFDRFFRVAGAPSDGSGLGLAIARAAAQRHGLRIELLPREGRTGLVARVYLAA</sequence>
<keyword evidence="7 14" id="KW-0418">Kinase</keyword>
<evidence type="ECO:0000256" key="8">
    <source>
        <dbReference type="ARBA" id="ARBA00022989"/>
    </source>
</evidence>
<dbReference type="PROSITE" id="PS50885">
    <property type="entry name" value="HAMP"/>
    <property type="match status" value="1"/>
</dbReference>
<dbReference type="InterPro" id="IPR004358">
    <property type="entry name" value="Sig_transdc_His_kin-like_C"/>
</dbReference>
<dbReference type="InterPro" id="IPR036097">
    <property type="entry name" value="HisK_dim/P_sf"/>
</dbReference>
<dbReference type="EMBL" id="JAUSRO010000015">
    <property type="protein sequence ID" value="MDP9902034.1"/>
    <property type="molecule type" value="Genomic_DNA"/>
</dbReference>
<reference evidence="14 15" key="1">
    <citation type="submission" date="2023-07" db="EMBL/GenBank/DDBJ databases">
        <title>Sorghum-associated microbial communities from plants grown in Nebraska, USA.</title>
        <authorList>
            <person name="Schachtman D."/>
        </authorList>
    </citation>
    <scope>NUCLEOTIDE SEQUENCE [LARGE SCALE GENOMIC DNA]</scope>
    <source>
        <strain evidence="14 15">DS1607</strain>
    </source>
</reference>
<keyword evidence="8 11" id="KW-1133">Transmembrane helix</keyword>
<dbReference type="CDD" id="cd00082">
    <property type="entry name" value="HisKA"/>
    <property type="match status" value="1"/>
</dbReference>
<dbReference type="Pfam" id="PF02518">
    <property type="entry name" value="HATPase_c"/>
    <property type="match status" value="1"/>
</dbReference>
<dbReference type="Pfam" id="PF00512">
    <property type="entry name" value="HisKA"/>
    <property type="match status" value="1"/>
</dbReference>
<keyword evidence="10 11" id="KW-0472">Membrane</keyword>
<dbReference type="PROSITE" id="PS50109">
    <property type="entry name" value="HIS_KIN"/>
    <property type="match status" value="1"/>
</dbReference>
<comment type="caution">
    <text evidence="14">The sequence shown here is derived from an EMBL/GenBank/DDBJ whole genome shotgun (WGS) entry which is preliminary data.</text>
</comment>
<evidence type="ECO:0000256" key="10">
    <source>
        <dbReference type="ARBA" id="ARBA00023136"/>
    </source>
</evidence>
<evidence type="ECO:0000256" key="3">
    <source>
        <dbReference type="ARBA" id="ARBA00012438"/>
    </source>
</evidence>
<evidence type="ECO:0000256" key="6">
    <source>
        <dbReference type="ARBA" id="ARBA00022692"/>
    </source>
</evidence>
<proteinExistence type="predicted"/>
<dbReference type="InterPro" id="IPR050428">
    <property type="entry name" value="TCS_sensor_his_kinase"/>
</dbReference>
<dbReference type="SUPFAM" id="SSF55874">
    <property type="entry name" value="ATPase domain of HSP90 chaperone/DNA topoisomerase II/histidine kinase"/>
    <property type="match status" value="1"/>
</dbReference>
<dbReference type="Gene3D" id="1.10.287.130">
    <property type="match status" value="1"/>
</dbReference>
<keyword evidence="15" id="KW-1185">Reference proteome</keyword>
<dbReference type="CDD" id="cd00075">
    <property type="entry name" value="HATPase"/>
    <property type="match status" value="1"/>
</dbReference>
<dbReference type="InterPro" id="IPR003594">
    <property type="entry name" value="HATPase_dom"/>
</dbReference>
<evidence type="ECO:0000256" key="7">
    <source>
        <dbReference type="ARBA" id="ARBA00022777"/>
    </source>
</evidence>
<dbReference type="Gene3D" id="3.30.565.10">
    <property type="entry name" value="Histidine kinase-like ATPase, C-terminal domain"/>
    <property type="match status" value="1"/>
</dbReference>
<comment type="catalytic activity">
    <reaction evidence="1">
        <text>ATP + protein L-histidine = ADP + protein N-phospho-L-histidine.</text>
        <dbReference type="EC" id="2.7.13.3"/>
    </reaction>
</comment>
<dbReference type="InterPro" id="IPR003661">
    <property type="entry name" value="HisK_dim/P_dom"/>
</dbReference>
<dbReference type="InterPro" id="IPR003660">
    <property type="entry name" value="HAMP_dom"/>
</dbReference>
<dbReference type="GO" id="GO:0016301">
    <property type="term" value="F:kinase activity"/>
    <property type="evidence" value="ECO:0007669"/>
    <property type="project" value="UniProtKB-KW"/>
</dbReference>
<evidence type="ECO:0000313" key="14">
    <source>
        <dbReference type="EMBL" id="MDP9902034.1"/>
    </source>
</evidence>
<dbReference type="PRINTS" id="PR00344">
    <property type="entry name" value="BCTRLSENSOR"/>
</dbReference>
<feature type="domain" description="Histidine kinase" evidence="12">
    <location>
        <begin position="238"/>
        <end position="448"/>
    </location>
</feature>
<organism evidence="14 15">
    <name type="scientific">Variovorax ginsengisoli</name>
    <dbReference type="NCBI Taxonomy" id="363844"/>
    <lineage>
        <taxon>Bacteria</taxon>
        <taxon>Pseudomonadati</taxon>
        <taxon>Pseudomonadota</taxon>
        <taxon>Betaproteobacteria</taxon>
        <taxon>Burkholderiales</taxon>
        <taxon>Comamonadaceae</taxon>
        <taxon>Variovorax</taxon>
    </lineage>
</organism>
<evidence type="ECO:0000256" key="9">
    <source>
        <dbReference type="ARBA" id="ARBA00023012"/>
    </source>
</evidence>
<keyword evidence="6 11" id="KW-0812">Transmembrane</keyword>
<dbReference type="SMART" id="SM00388">
    <property type="entry name" value="HisKA"/>
    <property type="match status" value="1"/>
</dbReference>
<feature type="transmembrane region" description="Helical" evidence="11">
    <location>
        <begin position="155"/>
        <end position="177"/>
    </location>
</feature>
<protein>
    <recommendedName>
        <fullName evidence="3">histidine kinase</fullName>
        <ecNumber evidence="3">2.7.13.3</ecNumber>
    </recommendedName>
</protein>
<comment type="subcellular location">
    <subcellularLocation>
        <location evidence="2">Membrane</location>
        <topology evidence="2">Multi-pass membrane protein</topology>
    </subcellularLocation>
</comment>
<feature type="domain" description="HAMP" evidence="13">
    <location>
        <begin position="182"/>
        <end position="230"/>
    </location>
</feature>